<reference evidence="1 3" key="1">
    <citation type="journal article" date="2015" name="Genome Announc.">
        <title>Draft Genome of the Euendolithic (true boring) Cyanobacterium Mastigocoleus testarum strain BC008.</title>
        <authorList>
            <person name="Guida B.S."/>
            <person name="Garcia-Pichel F."/>
        </authorList>
    </citation>
    <scope>NUCLEOTIDE SEQUENCE [LARGE SCALE GENOMIC DNA]</scope>
    <source>
        <strain evidence="1 3">BC008</strain>
    </source>
</reference>
<proteinExistence type="predicted"/>
<dbReference type="RefSeq" id="WP_058184261.1">
    <property type="nucleotide sequence ID" value="NZ_LMTZ01000127.1"/>
</dbReference>
<dbReference type="OrthoDB" id="564694at2"/>
<protein>
    <submittedName>
        <fullName evidence="1">Uncharacterized protein</fullName>
    </submittedName>
</protein>
<dbReference type="EMBL" id="LMTZ01000127">
    <property type="protein sequence ID" value="KST64169.1"/>
    <property type="molecule type" value="Genomic_DNA"/>
</dbReference>
<gene>
    <name evidence="1" type="ORF">BC008_14140</name>
    <name evidence="2" type="ORF">BC008_16140</name>
</gene>
<name>A0A0V7ZGI8_9CYAN</name>
<organism evidence="1 3">
    <name type="scientific">Mastigocoleus testarum BC008</name>
    <dbReference type="NCBI Taxonomy" id="371196"/>
    <lineage>
        <taxon>Bacteria</taxon>
        <taxon>Bacillati</taxon>
        <taxon>Cyanobacteriota</taxon>
        <taxon>Cyanophyceae</taxon>
        <taxon>Nostocales</taxon>
        <taxon>Hapalosiphonaceae</taxon>
        <taxon>Mastigocoleus</taxon>
    </lineage>
</organism>
<evidence type="ECO:0000313" key="3">
    <source>
        <dbReference type="Proteomes" id="UP000053372"/>
    </source>
</evidence>
<dbReference type="AlphaFoldDB" id="A0A0V7ZGI8"/>
<dbReference type="EMBL" id="LMTZ01000136">
    <property type="protein sequence ID" value="KST63595.1"/>
    <property type="molecule type" value="Genomic_DNA"/>
</dbReference>
<comment type="caution">
    <text evidence="1">The sequence shown here is derived from an EMBL/GenBank/DDBJ whole genome shotgun (WGS) entry which is preliminary data.</text>
</comment>
<evidence type="ECO:0000313" key="2">
    <source>
        <dbReference type="EMBL" id="KST64169.1"/>
    </source>
</evidence>
<dbReference type="Proteomes" id="UP000053372">
    <property type="component" value="Unassembled WGS sequence"/>
</dbReference>
<sequence length="139" mass="16192">MALFFEIGMISADGRIGIMFLQVLQLMILVKFKNKPSDALVPLYEAKIFHQFDHRWATYKNSSDTRDLSDEEKSDSSFKVRSRYWLNRNEFENKLGNTKVVLLLAKNGVRAAVRFLVLAVLCSVYFPHLKQYHLSQFVQ</sequence>
<evidence type="ECO:0000313" key="1">
    <source>
        <dbReference type="EMBL" id="KST63595.1"/>
    </source>
</evidence>
<accession>A0A0V7ZGI8</accession>
<keyword evidence="3" id="KW-1185">Reference proteome</keyword>